<feature type="compositionally biased region" description="Basic residues" evidence="1">
    <location>
        <begin position="178"/>
        <end position="188"/>
    </location>
</feature>
<accession>A0A834FTX6</accession>
<evidence type="ECO:0000313" key="2">
    <source>
        <dbReference type="EMBL" id="KAF7112312.1"/>
    </source>
</evidence>
<dbReference type="AlphaFoldDB" id="A0A834FTX6"/>
<feature type="compositionally biased region" description="Basic residues" evidence="1">
    <location>
        <begin position="110"/>
        <end position="131"/>
    </location>
</feature>
<name>A0A834FTX6_RHOSS</name>
<protein>
    <submittedName>
        <fullName evidence="2">Uncharacterized protein</fullName>
    </submittedName>
</protein>
<dbReference type="EMBL" id="WJXA01000533">
    <property type="protein sequence ID" value="KAF7112312.1"/>
    <property type="molecule type" value="Genomic_DNA"/>
</dbReference>
<evidence type="ECO:0000256" key="1">
    <source>
        <dbReference type="SAM" id="MobiDB-lite"/>
    </source>
</evidence>
<dbReference type="Proteomes" id="UP000626092">
    <property type="component" value="Unassembled WGS sequence"/>
</dbReference>
<evidence type="ECO:0000313" key="3">
    <source>
        <dbReference type="Proteomes" id="UP000626092"/>
    </source>
</evidence>
<reference evidence="2" key="1">
    <citation type="submission" date="2019-11" db="EMBL/GenBank/DDBJ databases">
        <authorList>
            <person name="Liu Y."/>
            <person name="Hou J."/>
            <person name="Li T.-Q."/>
            <person name="Guan C.-H."/>
            <person name="Wu X."/>
            <person name="Wu H.-Z."/>
            <person name="Ling F."/>
            <person name="Zhang R."/>
            <person name="Shi X.-G."/>
            <person name="Ren J.-P."/>
            <person name="Chen E.-F."/>
            <person name="Sun J.-M."/>
        </authorList>
    </citation>
    <scope>NUCLEOTIDE SEQUENCE</scope>
    <source>
        <strain evidence="2">Adult_tree_wgs_1</strain>
        <tissue evidence="2">Leaves</tissue>
    </source>
</reference>
<gene>
    <name evidence="2" type="ORF">RHSIM_RhsimUnG0241800</name>
</gene>
<keyword evidence="3" id="KW-1185">Reference proteome</keyword>
<organism evidence="2 3">
    <name type="scientific">Rhododendron simsii</name>
    <name type="common">Sims's rhododendron</name>
    <dbReference type="NCBI Taxonomy" id="118357"/>
    <lineage>
        <taxon>Eukaryota</taxon>
        <taxon>Viridiplantae</taxon>
        <taxon>Streptophyta</taxon>
        <taxon>Embryophyta</taxon>
        <taxon>Tracheophyta</taxon>
        <taxon>Spermatophyta</taxon>
        <taxon>Magnoliopsida</taxon>
        <taxon>eudicotyledons</taxon>
        <taxon>Gunneridae</taxon>
        <taxon>Pentapetalae</taxon>
        <taxon>asterids</taxon>
        <taxon>Ericales</taxon>
        <taxon>Ericaceae</taxon>
        <taxon>Ericoideae</taxon>
        <taxon>Rhodoreae</taxon>
        <taxon>Rhododendron</taxon>
    </lineage>
</organism>
<comment type="caution">
    <text evidence="2">The sequence shown here is derived from an EMBL/GenBank/DDBJ whole genome shotgun (WGS) entry which is preliminary data.</text>
</comment>
<feature type="region of interest" description="Disordered" evidence="1">
    <location>
        <begin position="90"/>
        <end position="216"/>
    </location>
</feature>
<proteinExistence type="predicted"/>
<dbReference type="OrthoDB" id="763372at2759"/>
<sequence length="216" mass="24128">MGFLVFLATICRRKRNVESFTSPSSTFSILPHPPLLSKYSLSLSLSLSLISFSFKFSWYEEKTQDRDEEQPTNILQNCLDTDLISDEFGKSGCSSSSDDEGECGPQKLTRAQRKRIRKKKVREAASHRRKLIGPLLPGDDDASGDLSNESQGVVRNAAEKSDIGSAMPGERAGCPNQNKRKHRRMAKKQARERSVLSTSENFHQDCGPCSNNDRLT</sequence>